<evidence type="ECO:0000256" key="14">
    <source>
        <dbReference type="ARBA" id="ARBA00023170"/>
    </source>
</evidence>
<keyword evidence="15" id="KW-0325">Glycoprotein</keyword>
<dbReference type="GO" id="GO:0005524">
    <property type="term" value="F:ATP binding"/>
    <property type="evidence" value="ECO:0007669"/>
    <property type="project" value="UniProtKB-KW"/>
</dbReference>
<evidence type="ECO:0000256" key="10">
    <source>
        <dbReference type="ARBA" id="ARBA00022989"/>
    </source>
</evidence>
<dbReference type="GO" id="GO:0004714">
    <property type="term" value="F:transmembrane receptor protein tyrosine kinase activity"/>
    <property type="evidence" value="ECO:0007669"/>
    <property type="project" value="UniProtKB-EC"/>
</dbReference>
<evidence type="ECO:0000256" key="2">
    <source>
        <dbReference type="ARBA" id="ARBA00011902"/>
    </source>
</evidence>
<feature type="domain" description="ALK/LTK-like glycine-rich" evidence="16">
    <location>
        <begin position="20"/>
        <end position="155"/>
    </location>
</feature>
<evidence type="ECO:0000256" key="8">
    <source>
        <dbReference type="ARBA" id="ARBA00022777"/>
    </source>
</evidence>
<proteinExistence type="predicted"/>
<reference evidence="17" key="2">
    <citation type="journal article" date="2007" name="Science">
        <title>Draft genome sequence of the sexually transmitted pathogen Trichomonas vaginalis.</title>
        <authorList>
            <person name="Carlton J.M."/>
            <person name="Hirt R.P."/>
            <person name="Silva J.C."/>
            <person name="Delcher A.L."/>
            <person name="Schatz M."/>
            <person name="Zhao Q."/>
            <person name="Wortman J.R."/>
            <person name="Bidwell S.L."/>
            <person name="Alsmark U.C.M."/>
            <person name="Besteiro S."/>
            <person name="Sicheritz-Ponten T."/>
            <person name="Noel C.J."/>
            <person name="Dacks J.B."/>
            <person name="Foster P.G."/>
            <person name="Simillion C."/>
            <person name="Van de Peer Y."/>
            <person name="Miranda-Saavedra D."/>
            <person name="Barton G.J."/>
            <person name="Westrop G.D."/>
            <person name="Mueller S."/>
            <person name="Dessi D."/>
            <person name="Fiori P.L."/>
            <person name="Ren Q."/>
            <person name="Paulsen I."/>
            <person name="Zhang H."/>
            <person name="Bastida-Corcuera F.D."/>
            <person name="Simoes-Barbosa A."/>
            <person name="Brown M.T."/>
            <person name="Hayes R.D."/>
            <person name="Mukherjee M."/>
            <person name="Okumura C.Y."/>
            <person name="Schneider R."/>
            <person name="Smith A.J."/>
            <person name="Vanacova S."/>
            <person name="Villalvazo M."/>
            <person name="Haas B.J."/>
            <person name="Pertea M."/>
            <person name="Feldblyum T.V."/>
            <person name="Utterback T.R."/>
            <person name="Shu C.L."/>
            <person name="Osoegawa K."/>
            <person name="de Jong P.J."/>
            <person name="Hrdy I."/>
            <person name="Horvathova L."/>
            <person name="Zubacova Z."/>
            <person name="Dolezal P."/>
            <person name="Malik S.B."/>
            <person name="Logsdon J.M. Jr."/>
            <person name="Henze K."/>
            <person name="Gupta A."/>
            <person name="Wang C.C."/>
            <person name="Dunne R.L."/>
            <person name="Upcroft J.A."/>
            <person name="Upcroft P."/>
            <person name="White O."/>
            <person name="Salzberg S.L."/>
            <person name="Tang P."/>
            <person name="Chiu C.-H."/>
            <person name="Lee Y.-S."/>
            <person name="Embley T.M."/>
            <person name="Coombs G.H."/>
            <person name="Mottram J.C."/>
            <person name="Tachezy J."/>
            <person name="Fraser-Liggett C.M."/>
            <person name="Johnson P.J."/>
        </authorList>
    </citation>
    <scope>NUCLEOTIDE SEQUENCE [LARGE SCALE GENOMIC DNA]</scope>
    <source>
        <strain evidence="17">G3</strain>
    </source>
</reference>
<name>A2FU93_TRIV3</name>
<keyword evidence="12" id="KW-0829">Tyrosine-protein kinase</keyword>
<evidence type="ECO:0000256" key="4">
    <source>
        <dbReference type="ARBA" id="ARBA00022679"/>
    </source>
</evidence>
<evidence type="ECO:0000256" key="3">
    <source>
        <dbReference type="ARBA" id="ARBA00022475"/>
    </source>
</evidence>
<evidence type="ECO:0000256" key="9">
    <source>
        <dbReference type="ARBA" id="ARBA00022840"/>
    </source>
</evidence>
<dbReference type="VEuPathDB" id="TrichDB:TVAG_472660"/>
<accession>A2FU93</accession>
<keyword evidence="13" id="KW-1015">Disulfide bond</keyword>
<dbReference type="GO" id="GO:0005886">
    <property type="term" value="C:plasma membrane"/>
    <property type="evidence" value="ECO:0007669"/>
    <property type="project" value="UniProtKB-SubCell"/>
</dbReference>
<keyword evidence="18" id="KW-1185">Reference proteome</keyword>
<keyword evidence="3" id="KW-1003">Cell membrane</keyword>
<dbReference type="RefSeq" id="XP_001304454.1">
    <property type="nucleotide sequence ID" value="XM_001304453.1"/>
</dbReference>
<evidence type="ECO:0000256" key="5">
    <source>
        <dbReference type="ARBA" id="ARBA00022692"/>
    </source>
</evidence>
<comment type="subcellular location">
    <subcellularLocation>
        <location evidence="1">Cell membrane</location>
        <topology evidence="1">Single-pass type I membrane protein</topology>
    </subcellularLocation>
</comment>
<evidence type="ECO:0000256" key="7">
    <source>
        <dbReference type="ARBA" id="ARBA00022741"/>
    </source>
</evidence>
<dbReference type="EC" id="2.7.10.1" evidence="2"/>
<keyword evidence="8" id="KW-0418">Kinase</keyword>
<organism evidence="17 18">
    <name type="scientific">Trichomonas vaginalis (strain ATCC PRA-98 / G3)</name>
    <dbReference type="NCBI Taxonomy" id="412133"/>
    <lineage>
        <taxon>Eukaryota</taxon>
        <taxon>Metamonada</taxon>
        <taxon>Parabasalia</taxon>
        <taxon>Trichomonadida</taxon>
        <taxon>Trichomonadidae</taxon>
        <taxon>Trichomonas</taxon>
    </lineage>
</organism>
<evidence type="ECO:0000259" key="16">
    <source>
        <dbReference type="Pfam" id="PF12810"/>
    </source>
</evidence>
<keyword evidence="7" id="KW-0547">Nucleotide-binding</keyword>
<evidence type="ECO:0000256" key="6">
    <source>
        <dbReference type="ARBA" id="ARBA00022729"/>
    </source>
</evidence>
<gene>
    <name evidence="17" type="ORF">TVAG_472660</name>
</gene>
<evidence type="ECO:0000313" key="17">
    <source>
        <dbReference type="EMBL" id="EAX91524.1"/>
    </source>
</evidence>
<dbReference type="AlphaFoldDB" id="A2FU93"/>
<keyword evidence="5" id="KW-0812">Transmembrane</keyword>
<keyword evidence="14" id="KW-0675">Receptor</keyword>
<dbReference type="EMBL" id="DS114030">
    <property type="protein sequence ID" value="EAX91524.1"/>
    <property type="molecule type" value="Genomic_DNA"/>
</dbReference>
<keyword evidence="4" id="KW-0808">Transferase</keyword>
<evidence type="ECO:0000313" key="18">
    <source>
        <dbReference type="Proteomes" id="UP000001542"/>
    </source>
</evidence>
<dbReference type="InterPro" id="IPR055163">
    <property type="entry name" value="ALK/LTK-like_GRD"/>
</dbReference>
<protein>
    <recommendedName>
        <fullName evidence="2">receptor protein-tyrosine kinase</fullName>
        <ecNumber evidence="2">2.7.10.1</ecNumber>
    </recommendedName>
</protein>
<keyword evidence="10" id="KW-1133">Transmembrane helix</keyword>
<sequence length="162" mass="17180">MYLYIGPSMGKFNSVPPTATVYQGELAGGATDIRLQGGEFYDFNSLKSRIMVAASGGSREHHLSTLSPAGSLFSIESNTSDRYNNNFLFTLYGANQTHPGFSSDIRGISGTFGIAGYIVDPTQDWGAISGNGYYAGCSSSSYGGSTGGSSFITVNYHFSIQK</sequence>
<dbReference type="Proteomes" id="UP000001542">
    <property type="component" value="Unassembled WGS sequence"/>
</dbReference>
<keyword evidence="9" id="KW-0067">ATP-binding</keyword>
<dbReference type="Pfam" id="PF12810">
    <property type="entry name" value="ALK_LTK_GRD"/>
    <property type="match status" value="1"/>
</dbReference>
<evidence type="ECO:0000256" key="12">
    <source>
        <dbReference type="ARBA" id="ARBA00023137"/>
    </source>
</evidence>
<evidence type="ECO:0000256" key="1">
    <source>
        <dbReference type="ARBA" id="ARBA00004251"/>
    </source>
</evidence>
<evidence type="ECO:0000256" key="15">
    <source>
        <dbReference type="ARBA" id="ARBA00023180"/>
    </source>
</evidence>
<dbReference type="KEGG" id="tva:75655516"/>
<keyword evidence="6" id="KW-0732">Signal</keyword>
<dbReference type="VEuPathDB" id="TrichDB:TVAGG3_0448010"/>
<keyword evidence="11" id="KW-0472">Membrane</keyword>
<reference evidence="17" key="1">
    <citation type="submission" date="2006-10" db="EMBL/GenBank/DDBJ databases">
        <authorList>
            <person name="Amadeo P."/>
            <person name="Zhao Q."/>
            <person name="Wortman J."/>
            <person name="Fraser-Liggett C."/>
            <person name="Carlton J."/>
        </authorList>
    </citation>
    <scope>NUCLEOTIDE SEQUENCE</scope>
    <source>
        <strain evidence="17">G3</strain>
    </source>
</reference>
<evidence type="ECO:0000256" key="11">
    <source>
        <dbReference type="ARBA" id="ARBA00023136"/>
    </source>
</evidence>
<dbReference type="InParanoid" id="A2FU93"/>
<evidence type="ECO:0000256" key="13">
    <source>
        <dbReference type="ARBA" id="ARBA00023157"/>
    </source>
</evidence>